<evidence type="ECO:0000256" key="8">
    <source>
        <dbReference type="SAM" id="Phobius"/>
    </source>
</evidence>
<evidence type="ECO:0000256" key="3">
    <source>
        <dbReference type="ARBA" id="ARBA00022676"/>
    </source>
</evidence>
<evidence type="ECO:0000256" key="1">
    <source>
        <dbReference type="ARBA" id="ARBA00004651"/>
    </source>
</evidence>
<dbReference type="GO" id="GO:0016763">
    <property type="term" value="F:pentosyltransferase activity"/>
    <property type="evidence" value="ECO:0007669"/>
    <property type="project" value="TreeGrafter"/>
</dbReference>
<evidence type="ECO:0000256" key="7">
    <source>
        <dbReference type="ARBA" id="ARBA00023136"/>
    </source>
</evidence>
<reference evidence="9" key="1">
    <citation type="submission" date="2020-05" db="EMBL/GenBank/DDBJ databases">
        <authorList>
            <person name="Chiriac C."/>
            <person name="Salcher M."/>
            <person name="Ghai R."/>
            <person name="Kavagutti S V."/>
        </authorList>
    </citation>
    <scope>NUCLEOTIDE SEQUENCE</scope>
</reference>
<evidence type="ECO:0000256" key="6">
    <source>
        <dbReference type="ARBA" id="ARBA00022989"/>
    </source>
</evidence>
<dbReference type="PANTHER" id="PTHR33908">
    <property type="entry name" value="MANNOSYLTRANSFERASE YKCB-RELATED"/>
    <property type="match status" value="1"/>
</dbReference>
<feature type="transmembrane region" description="Helical" evidence="8">
    <location>
        <begin position="127"/>
        <end position="151"/>
    </location>
</feature>
<protein>
    <submittedName>
        <fullName evidence="9">Unannotated protein</fullName>
    </submittedName>
</protein>
<organism evidence="9">
    <name type="scientific">freshwater metagenome</name>
    <dbReference type="NCBI Taxonomy" id="449393"/>
    <lineage>
        <taxon>unclassified sequences</taxon>
        <taxon>metagenomes</taxon>
        <taxon>ecological metagenomes</taxon>
    </lineage>
</organism>
<feature type="transmembrane region" description="Helical" evidence="8">
    <location>
        <begin position="293"/>
        <end position="312"/>
    </location>
</feature>
<dbReference type="GO" id="GO:0008610">
    <property type="term" value="P:lipid biosynthetic process"/>
    <property type="evidence" value="ECO:0007669"/>
    <property type="project" value="UniProtKB-ARBA"/>
</dbReference>
<keyword evidence="6 8" id="KW-1133">Transmembrane helix</keyword>
<evidence type="ECO:0000313" key="9">
    <source>
        <dbReference type="EMBL" id="CAB4787187.1"/>
    </source>
</evidence>
<keyword evidence="5 8" id="KW-0812">Transmembrane</keyword>
<feature type="transmembrane region" description="Helical" evidence="8">
    <location>
        <begin position="163"/>
        <end position="179"/>
    </location>
</feature>
<dbReference type="GO" id="GO:0005886">
    <property type="term" value="C:plasma membrane"/>
    <property type="evidence" value="ECO:0007669"/>
    <property type="project" value="UniProtKB-SubCell"/>
</dbReference>
<keyword evidence="2" id="KW-1003">Cell membrane</keyword>
<name>A0A6J6WYZ0_9ZZZZ</name>
<feature type="transmembrane region" description="Helical" evidence="8">
    <location>
        <begin position="60"/>
        <end position="79"/>
    </location>
</feature>
<sequence>MQTLAHHIATKPTSASWVLGSDPGAPVRSMTTNVPQRSGMTRDRSYLSLEPPMVSESAGLLHQVRVGVGILLVVPVAFYPSLILGVATFALETTFIFSALLCVAIAVDHDWTSGPMSRKRLLWFGAAMGYSIVIRPFSLPIMLGLGIAVLCAGRGWRSALRHLGWASIAVVVVLTPLTVRNEVVFGKFIPISTNLGDGMCMSRFIGSRGDFAWASHQWCADPSLPEEIRNPANTKAAIHFVLDHPGEELRQIPLRFQLMMRQDHTVLVEVSENGTRLRLSARQRRALEITTDAYYHLSWILALPGLALLLAGWRRNRRTGPRRAIIAITLLGLQVIPITSWGNPRFHRPMLPFIAIVAAASIAWVLDRRWPQPAEAIVAEHALLSDQSATSDL</sequence>
<proteinExistence type="predicted"/>
<feature type="transmembrane region" description="Helical" evidence="8">
    <location>
        <begin position="349"/>
        <end position="366"/>
    </location>
</feature>
<feature type="transmembrane region" description="Helical" evidence="8">
    <location>
        <begin position="324"/>
        <end position="343"/>
    </location>
</feature>
<comment type="subcellular location">
    <subcellularLocation>
        <location evidence="1">Cell membrane</location>
        <topology evidence="1">Multi-pass membrane protein</topology>
    </subcellularLocation>
</comment>
<keyword evidence="4" id="KW-0808">Transferase</keyword>
<gene>
    <name evidence="9" type="ORF">UFOPK2992_00140</name>
</gene>
<accession>A0A6J6WYZ0</accession>
<keyword evidence="3" id="KW-0328">Glycosyltransferase</keyword>
<dbReference type="InterPro" id="IPR050297">
    <property type="entry name" value="LipidA_mod_glycosyltrf_83"/>
</dbReference>
<evidence type="ECO:0000256" key="2">
    <source>
        <dbReference type="ARBA" id="ARBA00022475"/>
    </source>
</evidence>
<evidence type="ECO:0000256" key="4">
    <source>
        <dbReference type="ARBA" id="ARBA00022679"/>
    </source>
</evidence>
<keyword evidence="7 8" id="KW-0472">Membrane</keyword>
<evidence type="ECO:0000256" key="5">
    <source>
        <dbReference type="ARBA" id="ARBA00022692"/>
    </source>
</evidence>
<dbReference type="EMBL" id="CAFAAI010000010">
    <property type="protein sequence ID" value="CAB4787187.1"/>
    <property type="molecule type" value="Genomic_DNA"/>
</dbReference>
<dbReference type="AlphaFoldDB" id="A0A6J6WYZ0"/>
<dbReference type="PANTHER" id="PTHR33908:SF11">
    <property type="entry name" value="MEMBRANE PROTEIN"/>
    <property type="match status" value="1"/>
</dbReference>